<protein>
    <submittedName>
        <fullName evidence="7">Alpha/Beta hydrolase protein</fullName>
    </submittedName>
</protein>
<evidence type="ECO:0000256" key="1">
    <source>
        <dbReference type="ARBA" id="ARBA00010088"/>
    </source>
</evidence>
<dbReference type="GO" id="GO:0097176">
    <property type="term" value="P:epoxide metabolic process"/>
    <property type="evidence" value="ECO:0007669"/>
    <property type="project" value="TreeGrafter"/>
</dbReference>
<dbReference type="PANTHER" id="PTHR21661:SF35">
    <property type="entry name" value="EPOXIDE HYDROLASE"/>
    <property type="match status" value="1"/>
</dbReference>
<comment type="caution">
    <text evidence="7">The sequence shown here is derived from an EMBL/GenBank/DDBJ whole genome shotgun (WGS) entry which is preliminary data.</text>
</comment>
<feature type="active site" description="Proton donor" evidence="4">
    <location>
        <position position="344"/>
    </location>
</feature>
<evidence type="ECO:0000313" key="7">
    <source>
        <dbReference type="EMBL" id="KAG9254966.1"/>
    </source>
</evidence>
<dbReference type="OrthoDB" id="6431331at2759"/>
<keyword evidence="3 7" id="KW-0378">Hydrolase</keyword>
<proteinExistence type="inferred from homology"/>
<dbReference type="PRINTS" id="PR00412">
    <property type="entry name" value="EPOXHYDRLASE"/>
</dbReference>
<feature type="domain" description="Epoxide hydrolase N-terminal" evidence="6">
    <location>
        <begin position="37"/>
        <end position="151"/>
    </location>
</feature>
<feature type="active site" description="Nucleophile" evidence="4">
    <location>
        <position position="217"/>
    </location>
</feature>
<name>A0A9P7ZN36_9HYPO</name>
<dbReference type="AlphaFoldDB" id="A0A9P7ZN36"/>
<comment type="similarity">
    <text evidence="1">Belongs to the peptidase S33 family.</text>
</comment>
<evidence type="ECO:0000256" key="2">
    <source>
        <dbReference type="ARBA" id="ARBA00022797"/>
    </source>
</evidence>
<dbReference type="GO" id="GO:0004301">
    <property type="term" value="F:epoxide hydrolase activity"/>
    <property type="evidence" value="ECO:0007669"/>
    <property type="project" value="TreeGrafter"/>
</dbReference>
<dbReference type="Proteomes" id="UP000887229">
    <property type="component" value="Unassembled WGS sequence"/>
</dbReference>
<dbReference type="InterPro" id="IPR016292">
    <property type="entry name" value="Epoxide_hydrolase"/>
</dbReference>
<dbReference type="PANTHER" id="PTHR21661">
    <property type="entry name" value="EPOXIDE HYDROLASE 1-RELATED"/>
    <property type="match status" value="1"/>
</dbReference>
<sequence>MRIQGVSVLLLSPLAAVARAAQGSDLNFKATFGKTPAPFQIDVDEEFIAQTKLRVGLTRLPTPIDQPDHTEGPALEDATSVRDHWVNDYDWFQVQRALNEQFEQYTTTVDIARVSQYKESVPLHFVHHVSPRQDAIPLLFVHGWPGSFLEVGPLINYLTHPPRDDLPAFHVVAPSIPGFAFSPAPTRPGFGYIEAAHAFDQLMRQLGYRRYVMQGGDAGGIIMRYQANLYPESVVSGLNSFWTVSPSEEDRERHELGETSEDEASFITLHDQFIGEHWGYGQIQQTRPLRLGFAITDSPIGLAMWLYDAMWPAVENVEIWTPQEIITWTMMHWIQGPYGPLRIYKEGAAAGAFNATGFHSLPYVKQPIGVSEFPKDIFYRIPLEWAQRTGNVKARYLHDKGGHFASWESPEALAEDIWAFFGDEELSDVGRIRQGARMVWWAVID</sequence>
<dbReference type="InterPro" id="IPR010497">
    <property type="entry name" value="Epoxide_hydro_N"/>
</dbReference>
<evidence type="ECO:0000256" key="5">
    <source>
        <dbReference type="SAM" id="SignalP"/>
    </source>
</evidence>
<evidence type="ECO:0000313" key="8">
    <source>
        <dbReference type="Proteomes" id="UP000887229"/>
    </source>
</evidence>
<evidence type="ECO:0000256" key="4">
    <source>
        <dbReference type="PIRSR" id="PIRSR001112-1"/>
    </source>
</evidence>
<dbReference type="Pfam" id="PF06441">
    <property type="entry name" value="EHN"/>
    <property type="match status" value="1"/>
</dbReference>
<organism evidence="7 8">
    <name type="scientific">Emericellopsis atlantica</name>
    <dbReference type="NCBI Taxonomy" id="2614577"/>
    <lineage>
        <taxon>Eukaryota</taxon>
        <taxon>Fungi</taxon>
        <taxon>Dikarya</taxon>
        <taxon>Ascomycota</taxon>
        <taxon>Pezizomycotina</taxon>
        <taxon>Sordariomycetes</taxon>
        <taxon>Hypocreomycetidae</taxon>
        <taxon>Hypocreales</taxon>
        <taxon>Bionectriaceae</taxon>
        <taxon>Emericellopsis</taxon>
    </lineage>
</organism>
<keyword evidence="5" id="KW-0732">Signal</keyword>
<evidence type="ECO:0000256" key="3">
    <source>
        <dbReference type="ARBA" id="ARBA00022801"/>
    </source>
</evidence>
<feature type="chain" id="PRO_5040171378" evidence="5">
    <location>
        <begin position="21"/>
        <end position="445"/>
    </location>
</feature>
<dbReference type="SUPFAM" id="SSF53474">
    <property type="entry name" value="alpha/beta-Hydrolases"/>
    <property type="match status" value="1"/>
</dbReference>
<dbReference type="Gene3D" id="3.40.50.1820">
    <property type="entry name" value="alpha/beta hydrolase"/>
    <property type="match status" value="1"/>
</dbReference>
<dbReference type="GeneID" id="70296549"/>
<feature type="active site" description="Proton acceptor" evidence="4">
    <location>
        <position position="403"/>
    </location>
</feature>
<dbReference type="InterPro" id="IPR029058">
    <property type="entry name" value="AB_hydrolase_fold"/>
</dbReference>
<keyword evidence="8" id="KW-1185">Reference proteome</keyword>
<accession>A0A9P7ZN36</accession>
<dbReference type="EMBL" id="MU251252">
    <property type="protein sequence ID" value="KAG9254966.1"/>
    <property type="molecule type" value="Genomic_DNA"/>
</dbReference>
<dbReference type="RefSeq" id="XP_046118890.1">
    <property type="nucleotide sequence ID" value="XM_046265646.1"/>
</dbReference>
<feature type="signal peptide" evidence="5">
    <location>
        <begin position="1"/>
        <end position="20"/>
    </location>
</feature>
<dbReference type="InterPro" id="IPR000639">
    <property type="entry name" value="Epox_hydrolase-like"/>
</dbReference>
<dbReference type="PIRSF" id="PIRSF001112">
    <property type="entry name" value="Epoxide_hydrolase"/>
    <property type="match status" value="1"/>
</dbReference>
<keyword evidence="2" id="KW-0058">Aromatic hydrocarbons catabolism</keyword>
<evidence type="ECO:0000259" key="6">
    <source>
        <dbReference type="Pfam" id="PF06441"/>
    </source>
</evidence>
<gene>
    <name evidence="7" type="ORF">F5Z01DRAFT_681027</name>
</gene>
<reference evidence="7" key="1">
    <citation type="journal article" date="2021" name="IMA Fungus">
        <title>Genomic characterization of three marine fungi, including Emericellopsis atlantica sp. nov. with signatures of a generalist lifestyle and marine biomass degradation.</title>
        <authorList>
            <person name="Hagestad O.C."/>
            <person name="Hou L."/>
            <person name="Andersen J.H."/>
            <person name="Hansen E.H."/>
            <person name="Altermark B."/>
            <person name="Li C."/>
            <person name="Kuhnert E."/>
            <person name="Cox R.J."/>
            <person name="Crous P.W."/>
            <person name="Spatafora J.W."/>
            <person name="Lail K."/>
            <person name="Amirebrahimi M."/>
            <person name="Lipzen A."/>
            <person name="Pangilinan J."/>
            <person name="Andreopoulos W."/>
            <person name="Hayes R.D."/>
            <person name="Ng V."/>
            <person name="Grigoriev I.V."/>
            <person name="Jackson S.A."/>
            <person name="Sutton T.D.S."/>
            <person name="Dobson A.D.W."/>
            <person name="Rama T."/>
        </authorList>
    </citation>
    <scope>NUCLEOTIDE SEQUENCE</scope>
    <source>
        <strain evidence="7">TS7</strain>
    </source>
</reference>